<protein>
    <submittedName>
        <fullName evidence="1">Uncharacterized protein</fullName>
    </submittedName>
</protein>
<proteinExistence type="predicted"/>
<sequence length="172" mass="18611">MLSNFLSLFHSSSKSVRAPTPRYRPSGIAGEEHFNLLASLQMAVRDESLQCEKPSSAAEMLHGTNGPNLRKQGRLCLTFALKNCTSTSGPEKIRVANELEEAIDAAYSEEDYRHRIYRIGGCLNENPLLLQGILAGELAVEQVAVAGASGLSPPTHPIHEKGSAFGMESGWC</sequence>
<comment type="caution">
    <text evidence="1">The sequence shown here is derived from an EMBL/GenBank/DDBJ whole genome shotgun (WGS) entry which is preliminary data.</text>
</comment>
<name>A0A317SIJ5_9PEZI</name>
<reference evidence="1 2" key="1">
    <citation type="submission" date="2018-03" db="EMBL/GenBank/DDBJ databases">
        <title>Genomes of Pezizomycetes fungi and the evolution of truffles.</title>
        <authorList>
            <person name="Murat C."/>
            <person name="Payen T."/>
            <person name="Noel B."/>
            <person name="Kuo A."/>
            <person name="Martin F.M."/>
        </authorList>
    </citation>
    <scope>NUCLEOTIDE SEQUENCE [LARGE SCALE GENOMIC DNA]</scope>
    <source>
        <strain evidence="1">091103-1</strain>
    </source>
</reference>
<organism evidence="1 2">
    <name type="scientific">Tuber magnatum</name>
    <name type="common">white Piedmont truffle</name>
    <dbReference type="NCBI Taxonomy" id="42249"/>
    <lineage>
        <taxon>Eukaryota</taxon>
        <taxon>Fungi</taxon>
        <taxon>Dikarya</taxon>
        <taxon>Ascomycota</taxon>
        <taxon>Pezizomycotina</taxon>
        <taxon>Pezizomycetes</taxon>
        <taxon>Pezizales</taxon>
        <taxon>Tuberaceae</taxon>
        <taxon>Tuber</taxon>
    </lineage>
</organism>
<keyword evidence="2" id="KW-1185">Reference proteome</keyword>
<evidence type="ECO:0000313" key="1">
    <source>
        <dbReference type="EMBL" id="PWW74284.1"/>
    </source>
</evidence>
<dbReference type="AlphaFoldDB" id="A0A317SIJ5"/>
<evidence type="ECO:0000313" key="2">
    <source>
        <dbReference type="Proteomes" id="UP000246991"/>
    </source>
</evidence>
<gene>
    <name evidence="1" type="ORF">C7212DRAFT_328959</name>
</gene>
<dbReference type="OrthoDB" id="5398841at2759"/>
<accession>A0A317SIJ5</accession>
<dbReference type="Proteomes" id="UP000246991">
    <property type="component" value="Unassembled WGS sequence"/>
</dbReference>
<dbReference type="EMBL" id="PYWC01000063">
    <property type="protein sequence ID" value="PWW74284.1"/>
    <property type="molecule type" value="Genomic_DNA"/>
</dbReference>